<protein>
    <recommendedName>
        <fullName evidence="6">Small ribosomal subunit protein uS17</fullName>
    </recommendedName>
</protein>
<organism evidence="7 8">
    <name type="scientific">Candidatus Mycoplasma haematohominis</name>
    <dbReference type="NCBI Taxonomy" id="1494318"/>
    <lineage>
        <taxon>Bacteria</taxon>
        <taxon>Bacillati</taxon>
        <taxon>Mycoplasmatota</taxon>
        <taxon>Mollicutes</taxon>
        <taxon>Mycoplasmataceae</taxon>
        <taxon>Mycoplasma</taxon>
    </lineage>
</organism>
<name>A0A478FQW3_9MOLU</name>
<dbReference type="GO" id="GO:0019843">
    <property type="term" value="F:rRNA binding"/>
    <property type="evidence" value="ECO:0007669"/>
    <property type="project" value="UniProtKB-UniRule"/>
</dbReference>
<keyword evidence="5 6" id="KW-0687">Ribonucleoprotein</keyword>
<evidence type="ECO:0000256" key="1">
    <source>
        <dbReference type="ARBA" id="ARBA00010254"/>
    </source>
</evidence>
<dbReference type="HAMAP" id="MF_01345_B">
    <property type="entry name" value="Ribosomal_uS17_B"/>
    <property type="match status" value="1"/>
</dbReference>
<dbReference type="RefSeq" id="WP_216083129.1">
    <property type="nucleotide sequence ID" value="NZ_CACTIB010000016.1"/>
</dbReference>
<evidence type="ECO:0000313" key="7">
    <source>
        <dbReference type="EMBL" id="GCE63968.1"/>
    </source>
</evidence>
<keyword evidence="2 6" id="KW-0699">rRNA-binding</keyword>
<dbReference type="InterPro" id="IPR012340">
    <property type="entry name" value="NA-bd_OB-fold"/>
</dbReference>
<comment type="function">
    <text evidence="6">One of the primary rRNA binding proteins, it binds specifically to the 5'-end of 16S ribosomal RNA.</text>
</comment>
<dbReference type="GO" id="GO:0003735">
    <property type="term" value="F:structural constituent of ribosome"/>
    <property type="evidence" value="ECO:0007669"/>
    <property type="project" value="UniProtKB-UniRule"/>
</dbReference>
<comment type="caution">
    <text evidence="7">The sequence shown here is derived from an EMBL/GenBank/DDBJ whole genome shotgun (WGS) entry which is preliminary data.</text>
</comment>
<dbReference type="PRINTS" id="PR00973">
    <property type="entry name" value="RIBOSOMALS17"/>
</dbReference>
<dbReference type="PANTHER" id="PTHR10744:SF1">
    <property type="entry name" value="SMALL RIBOSOMAL SUBUNIT PROTEIN US17M"/>
    <property type="match status" value="1"/>
</dbReference>
<accession>A0A478FQW3</accession>
<proteinExistence type="inferred from homology"/>
<comment type="similarity">
    <text evidence="1 6">Belongs to the universal ribosomal protein uS17 family.</text>
</comment>
<dbReference type="Gene3D" id="2.40.50.140">
    <property type="entry name" value="Nucleic acid-binding proteins"/>
    <property type="match status" value="1"/>
</dbReference>
<evidence type="ECO:0000256" key="5">
    <source>
        <dbReference type="ARBA" id="ARBA00023274"/>
    </source>
</evidence>
<dbReference type="SUPFAM" id="SSF50249">
    <property type="entry name" value="Nucleic acid-binding proteins"/>
    <property type="match status" value="1"/>
</dbReference>
<evidence type="ECO:0000256" key="4">
    <source>
        <dbReference type="ARBA" id="ARBA00022980"/>
    </source>
</evidence>
<reference evidence="7 8" key="1">
    <citation type="submission" date="2019-01" db="EMBL/GenBank/DDBJ databases">
        <title>Draft genome sequences of Candidatus Mycoplasma haemohominis SWG34-3 identified from a patient with pyrexia, anemia and liver dysfunction.</title>
        <authorList>
            <person name="Sekizuka T."/>
            <person name="Hattori N."/>
            <person name="Katano H."/>
            <person name="Takuma T."/>
            <person name="Ito T."/>
            <person name="Arai N."/>
            <person name="Yanai R."/>
            <person name="Ishii S."/>
            <person name="Miura Y."/>
            <person name="Tokunaga T."/>
            <person name="Watanabe H."/>
            <person name="Nomura N."/>
            <person name="Eguchi J."/>
            <person name="Arai T."/>
            <person name="Hasegawa H."/>
            <person name="Nakamaki T."/>
            <person name="Wakita T."/>
            <person name="Niki Y."/>
            <person name="Kuroda M."/>
        </authorList>
    </citation>
    <scope>NUCLEOTIDE SEQUENCE [LARGE SCALE GENOMIC DNA]</scope>
    <source>
        <strain evidence="7">SWG34-3</strain>
    </source>
</reference>
<dbReference type="NCBIfam" id="NF004123">
    <property type="entry name" value="PRK05610.1"/>
    <property type="match status" value="1"/>
</dbReference>
<evidence type="ECO:0000256" key="3">
    <source>
        <dbReference type="ARBA" id="ARBA00022884"/>
    </source>
</evidence>
<dbReference type="NCBIfam" id="TIGR03635">
    <property type="entry name" value="uS17_bact"/>
    <property type="match status" value="1"/>
</dbReference>
<dbReference type="Proteomes" id="UP000324831">
    <property type="component" value="Unassembled WGS sequence"/>
</dbReference>
<dbReference type="PANTHER" id="PTHR10744">
    <property type="entry name" value="40S RIBOSOMAL PROTEIN S11 FAMILY MEMBER"/>
    <property type="match status" value="1"/>
</dbReference>
<sequence length="93" mass="10547">MTPDKRPSTNKTGGKKVLQGVITSTKSAKTIVVTVERKFMHALYKKHVVSHKKFHAHDEKEEGKDGDLVKIISCRPLSAKKRWRLLEITKPAK</sequence>
<dbReference type="AlphaFoldDB" id="A0A478FQW3"/>
<evidence type="ECO:0000313" key="8">
    <source>
        <dbReference type="Proteomes" id="UP000324831"/>
    </source>
</evidence>
<dbReference type="GO" id="GO:0022627">
    <property type="term" value="C:cytosolic small ribosomal subunit"/>
    <property type="evidence" value="ECO:0007669"/>
    <property type="project" value="UniProtKB-UniRule"/>
</dbReference>
<evidence type="ECO:0000256" key="6">
    <source>
        <dbReference type="HAMAP-Rule" id="MF_01345"/>
    </source>
</evidence>
<dbReference type="CDD" id="cd00364">
    <property type="entry name" value="Ribosomal_uS17"/>
    <property type="match status" value="1"/>
</dbReference>
<dbReference type="GO" id="GO:0006412">
    <property type="term" value="P:translation"/>
    <property type="evidence" value="ECO:0007669"/>
    <property type="project" value="UniProtKB-UniRule"/>
</dbReference>
<keyword evidence="4 6" id="KW-0689">Ribosomal protein</keyword>
<dbReference type="InterPro" id="IPR000266">
    <property type="entry name" value="Ribosomal_uS17"/>
</dbReference>
<keyword evidence="3 6" id="KW-0694">RNA-binding</keyword>
<dbReference type="EMBL" id="BIMN01000006">
    <property type="protein sequence ID" value="GCE63968.1"/>
    <property type="molecule type" value="Genomic_DNA"/>
</dbReference>
<comment type="subunit">
    <text evidence="6">Part of the 30S ribosomal subunit.</text>
</comment>
<gene>
    <name evidence="6 7" type="primary">rpsQ</name>
    <name evidence="7" type="ORF">MHSWG343_09750</name>
</gene>
<dbReference type="Pfam" id="PF00366">
    <property type="entry name" value="Ribosomal_S17"/>
    <property type="match status" value="1"/>
</dbReference>
<dbReference type="InterPro" id="IPR019984">
    <property type="entry name" value="Ribosomal_uS17_bact/chlr"/>
</dbReference>
<evidence type="ECO:0000256" key="2">
    <source>
        <dbReference type="ARBA" id="ARBA00022730"/>
    </source>
</evidence>